<evidence type="ECO:0000256" key="4">
    <source>
        <dbReference type="ARBA" id="ARBA00022723"/>
    </source>
</evidence>
<accession>A0A9N8EWA5</accession>
<gene>
    <name evidence="12" type="ORF">SEMRO_2009_G310720.1</name>
</gene>
<dbReference type="InterPro" id="IPR013083">
    <property type="entry name" value="Znf_RING/FYVE/PHD"/>
</dbReference>
<feature type="region of interest" description="Disordered" evidence="9">
    <location>
        <begin position="156"/>
        <end position="198"/>
    </location>
</feature>
<protein>
    <recommendedName>
        <fullName evidence="2">RING-type E3 ubiquitin transferase</fullName>
        <ecNumber evidence="2">2.3.2.27</ecNumber>
    </recommendedName>
</protein>
<dbReference type="Proteomes" id="UP001153069">
    <property type="component" value="Unassembled WGS sequence"/>
</dbReference>
<keyword evidence="3" id="KW-0808">Transferase</keyword>
<organism evidence="12 13">
    <name type="scientific">Seminavis robusta</name>
    <dbReference type="NCBI Taxonomy" id="568900"/>
    <lineage>
        <taxon>Eukaryota</taxon>
        <taxon>Sar</taxon>
        <taxon>Stramenopiles</taxon>
        <taxon>Ochrophyta</taxon>
        <taxon>Bacillariophyta</taxon>
        <taxon>Bacillariophyceae</taxon>
        <taxon>Bacillariophycidae</taxon>
        <taxon>Naviculales</taxon>
        <taxon>Naviculaceae</taxon>
        <taxon>Seminavis</taxon>
    </lineage>
</organism>
<dbReference type="GO" id="GO:0061630">
    <property type="term" value="F:ubiquitin protein ligase activity"/>
    <property type="evidence" value="ECO:0007669"/>
    <property type="project" value="UniProtKB-EC"/>
</dbReference>
<evidence type="ECO:0000256" key="1">
    <source>
        <dbReference type="ARBA" id="ARBA00000900"/>
    </source>
</evidence>
<dbReference type="OrthoDB" id="272091at2759"/>
<evidence type="ECO:0000256" key="5">
    <source>
        <dbReference type="ARBA" id="ARBA00022771"/>
    </source>
</evidence>
<dbReference type="SUPFAM" id="SSF57850">
    <property type="entry name" value="RING/U-box"/>
    <property type="match status" value="1"/>
</dbReference>
<reference evidence="12" key="1">
    <citation type="submission" date="2020-06" db="EMBL/GenBank/DDBJ databases">
        <authorList>
            <consortium name="Plant Systems Biology data submission"/>
        </authorList>
    </citation>
    <scope>NUCLEOTIDE SEQUENCE</scope>
    <source>
        <strain evidence="12">D6</strain>
    </source>
</reference>
<evidence type="ECO:0000256" key="3">
    <source>
        <dbReference type="ARBA" id="ARBA00022679"/>
    </source>
</evidence>
<feature type="domain" description="RanBP2-type" evidence="11">
    <location>
        <begin position="129"/>
        <end position="158"/>
    </location>
</feature>
<feature type="region of interest" description="Disordered" evidence="9">
    <location>
        <begin position="250"/>
        <end position="306"/>
    </location>
</feature>
<dbReference type="EC" id="2.3.2.27" evidence="2"/>
<dbReference type="EMBL" id="CAICTM010002007">
    <property type="protein sequence ID" value="CAB9527505.1"/>
    <property type="molecule type" value="Genomic_DNA"/>
</dbReference>
<sequence>MTDTTSVQMITCNDCGKQLPETNMTMHRLMACAGYARASSARNEEEKEDNDVVDLTSPANRKREDPPPSTPPPSSRRRGRLKRDDDYSSDVEPMDVDSNDDDEVEIIETSDNSHDDSVEVVDQDVVEILDDEWACKKCTLLNDKDVTVCVMCQTRKEGATDRPQQQTDSDGVRPPDPTRRERLIGGDWDSPPRGMPPGGSPLTAMGGGALLGGIVGGAAAYMRGQSMSRGALDGSVAGAVSGVFLNEFMQSPDRPSAASRRRHTVRNDSSDWDNLTGARSSTVTGQPSYPSFGSSANQRATRQPRASFRVSEITNPDGSRRFMVSESNRHGSMRYSRHSHSAISDPVMQALLASRVGGLGAAGTGGVDGMSYDQLLSAFGDGTENLGASIQLISSLPTAKVKTKADGTIDLPEGARQCAVCLEDFEQGQIRKTLQCLHGFHATCVDKWLQTNACCPVCKFRVEENGRPSR</sequence>
<keyword evidence="6" id="KW-0833">Ubl conjugation pathway</keyword>
<feature type="compositionally biased region" description="Polar residues" evidence="9">
    <location>
        <begin position="277"/>
        <end position="301"/>
    </location>
</feature>
<dbReference type="Gene3D" id="4.10.1060.10">
    <property type="entry name" value="Zinc finger, RanBP2-type"/>
    <property type="match status" value="1"/>
</dbReference>
<dbReference type="SMART" id="SM00547">
    <property type="entry name" value="ZnF_RBZ"/>
    <property type="match status" value="1"/>
</dbReference>
<keyword evidence="12" id="KW-0436">Ligase</keyword>
<feature type="compositionally biased region" description="Acidic residues" evidence="9">
    <location>
        <begin position="87"/>
        <end position="102"/>
    </location>
</feature>
<evidence type="ECO:0000256" key="7">
    <source>
        <dbReference type="ARBA" id="ARBA00022833"/>
    </source>
</evidence>
<dbReference type="Pfam" id="PF13639">
    <property type="entry name" value="zf-RING_2"/>
    <property type="match status" value="1"/>
</dbReference>
<dbReference type="PROSITE" id="PS50089">
    <property type="entry name" value="ZF_RING_2"/>
    <property type="match status" value="1"/>
</dbReference>
<evidence type="ECO:0000256" key="9">
    <source>
        <dbReference type="SAM" id="MobiDB-lite"/>
    </source>
</evidence>
<keyword evidence="7" id="KW-0862">Zinc</keyword>
<dbReference type="PANTHER" id="PTHR22937">
    <property type="entry name" value="E3 UBIQUITIN-PROTEIN LIGASE RNF165"/>
    <property type="match status" value="1"/>
</dbReference>
<keyword evidence="13" id="KW-1185">Reference proteome</keyword>
<name>A0A9N8EWA5_9STRA</name>
<comment type="caution">
    <text evidence="12">The sequence shown here is derived from an EMBL/GenBank/DDBJ whole genome shotgun (WGS) entry which is preliminary data.</text>
</comment>
<dbReference type="Gene3D" id="3.30.40.10">
    <property type="entry name" value="Zinc/RING finger domain, C3HC4 (zinc finger)"/>
    <property type="match status" value="1"/>
</dbReference>
<evidence type="ECO:0000313" key="13">
    <source>
        <dbReference type="Proteomes" id="UP001153069"/>
    </source>
</evidence>
<evidence type="ECO:0000256" key="6">
    <source>
        <dbReference type="ARBA" id="ARBA00022786"/>
    </source>
</evidence>
<proteinExistence type="predicted"/>
<evidence type="ECO:0000313" key="12">
    <source>
        <dbReference type="EMBL" id="CAB9527505.1"/>
    </source>
</evidence>
<dbReference type="InterPro" id="IPR036443">
    <property type="entry name" value="Znf_RanBP2_sf"/>
</dbReference>
<dbReference type="AlphaFoldDB" id="A0A9N8EWA5"/>
<evidence type="ECO:0000259" key="10">
    <source>
        <dbReference type="PROSITE" id="PS50089"/>
    </source>
</evidence>
<feature type="compositionally biased region" description="Basic and acidic residues" evidence="9">
    <location>
        <begin position="170"/>
        <end position="184"/>
    </location>
</feature>
<feature type="domain" description="RING-type" evidence="10">
    <location>
        <begin position="418"/>
        <end position="459"/>
    </location>
</feature>
<dbReference type="PROSITE" id="PS01358">
    <property type="entry name" value="ZF_RANBP2_1"/>
    <property type="match status" value="1"/>
</dbReference>
<evidence type="ECO:0000256" key="8">
    <source>
        <dbReference type="PROSITE-ProRule" id="PRU00322"/>
    </source>
</evidence>
<keyword evidence="4" id="KW-0479">Metal-binding</keyword>
<feature type="region of interest" description="Disordered" evidence="9">
    <location>
        <begin position="36"/>
        <end position="102"/>
    </location>
</feature>
<dbReference type="PROSITE" id="PS50199">
    <property type="entry name" value="ZF_RANBP2_2"/>
    <property type="match status" value="1"/>
</dbReference>
<dbReference type="InterPro" id="IPR001876">
    <property type="entry name" value="Znf_RanBP2"/>
</dbReference>
<dbReference type="InterPro" id="IPR045191">
    <property type="entry name" value="MBR1/2-like"/>
</dbReference>
<evidence type="ECO:0000259" key="11">
    <source>
        <dbReference type="PROSITE" id="PS50199"/>
    </source>
</evidence>
<dbReference type="InterPro" id="IPR001841">
    <property type="entry name" value="Znf_RING"/>
</dbReference>
<dbReference type="SUPFAM" id="SSF90209">
    <property type="entry name" value="Ran binding protein zinc finger-like"/>
    <property type="match status" value="1"/>
</dbReference>
<dbReference type="GO" id="GO:0008270">
    <property type="term" value="F:zinc ion binding"/>
    <property type="evidence" value="ECO:0007669"/>
    <property type="project" value="UniProtKB-KW"/>
</dbReference>
<dbReference type="GO" id="GO:0016874">
    <property type="term" value="F:ligase activity"/>
    <property type="evidence" value="ECO:0007669"/>
    <property type="project" value="UniProtKB-KW"/>
</dbReference>
<dbReference type="PANTHER" id="PTHR22937:SF65">
    <property type="entry name" value="E3 UBIQUITIN-PROTEIN LIGASE ARK2C"/>
    <property type="match status" value="1"/>
</dbReference>
<dbReference type="SMART" id="SM00184">
    <property type="entry name" value="RING"/>
    <property type="match status" value="1"/>
</dbReference>
<keyword evidence="5 8" id="KW-0863">Zinc-finger</keyword>
<dbReference type="CDD" id="cd16454">
    <property type="entry name" value="RING-H2_PA-TM-RING"/>
    <property type="match status" value="1"/>
</dbReference>
<evidence type="ECO:0000256" key="2">
    <source>
        <dbReference type="ARBA" id="ARBA00012483"/>
    </source>
</evidence>
<comment type="catalytic activity">
    <reaction evidence="1">
        <text>S-ubiquitinyl-[E2 ubiquitin-conjugating enzyme]-L-cysteine + [acceptor protein]-L-lysine = [E2 ubiquitin-conjugating enzyme]-L-cysteine + N(6)-ubiquitinyl-[acceptor protein]-L-lysine.</text>
        <dbReference type="EC" id="2.3.2.27"/>
    </reaction>
</comment>